<dbReference type="GO" id="GO:0005886">
    <property type="term" value="C:plasma membrane"/>
    <property type="evidence" value="ECO:0007669"/>
    <property type="project" value="UniProtKB-SubCell"/>
</dbReference>
<comment type="subcellular location">
    <subcellularLocation>
        <location evidence="1">Cell membrane</location>
        <topology evidence="1">Multi-pass membrane protein</topology>
    </subcellularLocation>
</comment>
<feature type="transmembrane region" description="Helical" evidence="6">
    <location>
        <begin position="146"/>
        <end position="165"/>
    </location>
</feature>
<evidence type="ECO:0000256" key="2">
    <source>
        <dbReference type="ARBA" id="ARBA00022692"/>
    </source>
</evidence>
<dbReference type="PANTHER" id="PTHR43394">
    <property type="entry name" value="ATP-DEPENDENT PERMEASE MDL1, MITOCHONDRIAL"/>
    <property type="match status" value="1"/>
</dbReference>
<dbReference type="Pfam" id="PF00005">
    <property type="entry name" value="ABC_tran"/>
    <property type="match status" value="1"/>
</dbReference>
<reference evidence="9" key="1">
    <citation type="submission" date="2022-01" db="EMBL/GenBank/DDBJ databases">
        <title>Nocardioidaceae gen. sp. A5X3R13.</title>
        <authorList>
            <person name="Lopez Marin M.A."/>
            <person name="Uhlik O."/>
        </authorList>
    </citation>
    <scope>NUCLEOTIDE SEQUENCE</scope>
    <source>
        <strain evidence="9">A5X3R13</strain>
    </source>
</reference>
<feature type="region of interest" description="Disordered" evidence="5">
    <location>
        <begin position="331"/>
        <end position="352"/>
    </location>
</feature>
<protein>
    <submittedName>
        <fullName evidence="9">ABC transporter ATP-binding protein/permease</fullName>
    </submittedName>
</protein>
<dbReference type="GO" id="GO:0016887">
    <property type="term" value="F:ATP hydrolysis activity"/>
    <property type="evidence" value="ECO:0007669"/>
    <property type="project" value="InterPro"/>
</dbReference>
<dbReference type="KEGG" id="sgrg:L0C25_15115"/>
<feature type="domain" description="ABC transmembrane type-1" evidence="8">
    <location>
        <begin position="34"/>
        <end position="314"/>
    </location>
</feature>
<dbReference type="AlphaFoldDB" id="A0AA46YJR4"/>
<evidence type="ECO:0000256" key="5">
    <source>
        <dbReference type="SAM" id="MobiDB-lite"/>
    </source>
</evidence>
<feature type="transmembrane region" description="Helical" evidence="6">
    <location>
        <begin position="32"/>
        <end position="57"/>
    </location>
</feature>
<dbReference type="CDD" id="cd07346">
    <property type="entry name" value="ABC_6TM_exporters"/>
    <property type="match status" value="1"/>
</dbReference>
<dbReference type="InterPro" id="IPR027417">
    <property type="entry name" value="P-loop_NTPase"/>
</dbReference>
<keyword evidence="2 6" id="KW-0812">Transmembrane</keyword>
<feature type="transmembrane region" description="Helical" evidence="6">
    <location>
        <begin position="69"/>
        <end position="89"/>
    </location>
</feature>
<dbReference type="GO" id="GO:0015421">
    <property type="term" value="F:ABC-type oligopeptide transporter activity"/>
    <property type="evidence" value="ECO:0007669"/>
    <property type="project" value="TreeGrafter"/>
</dbReference>
<evidence type="ECO:0000256" key="3">
    <source>
        <dbReference type="ARBA" id="ARBA00022989"/>
    </source>
</evidence>
<dbReference type="PROSITE" id="PS50929">
    <property type="entry name" value="ABC_TM1F"/>
    <property type="match status" value="1"/>
</dbReference>
<keyword evidence="9" id="KW-0067">ATP-binding</keyword>
<keyword evidence="3 6" id="KW-1133">Transmembrane helix</keyword>
<dbReference type="RefSeq" id="WP_271632511.1">
    <property type="nucleotide sequence ID" value="NZ_CP094970.1"/>
</dbReference>
<feature type="domain" description="ABC transporter" evidence="7">
    <location>
        <begin position="323"/>
        <end position="563"/>
    </location>
</feature>
<dbReference type="Gene3D" id="1.20.1560.10">
    <property type="entry name" value="ABC transporter type 1, transmembrane domain"/>
    <property type="match status" value="1"/>
</dbReference>
<accession>A0AA46YJR4</accession>
<dbReference type="Gene3D" id="3.40.50.300">
    <property type="entry name" value="P-loop containing nucleotide triphosphate hydrolases"/>
    <property type="match status" value="1"/>
</dbReference>
<dbReference type="SUPFAM" id="SSF90123">
    <property type="entry name" value="ABC transporter transmembrane region"/>
    <property type="match status" value="1"/>
</dbReference>
<feature type="transmembrane region" description="Helical" evidence="6">
    <location>
        <begin position="171"/>
        <end position="191"/>
    </location>
</feature>
<keyword evidence="4 6" id="KW-0472">Membrane</keyword>
<dbReference type="EMBL" id="CP094970">
    <property type="protein sequence ID" value="UYM03869.1"/>
    <property type="molecule type" value="Genomic_DNA"/>
</dbReference>
<dbReference type="GO" id="GO:0005524">
    <property type="term" value="F:ATP binding"/>
    <property type="evidence" value="ECO:0007669"/>
    <property type="project" value="UniProtKB-KW"/>
</dbReference>
<evidence type="ECO:0000313" key="10">
    <source>
        <dbReference type="Proteomes" id="UP001164390"/>
    </source>
</evidence>
<evidence type="ECO:0000256" key="4">
    <source>
        <dbReference type="ARBA" id="ARBA00023136"/>
    </source>
</evidence>
<dbReference type="InterPro" id="IPR011527">
    <property type="entry name" value="ABC1_TM_dom"/>
</dbReference>
<evidence type="ECO:0000256" key="1">
    <source>
        <dbReference type="ARBA" id="ARBA00004651"/>
    </source>
</evidence>
<dbReference type="SUPFAM" id="SSF52540">
    <property type="entry name" value="P-loop containing nucleoside triphosphate hydrolases"/>
    <property type="match status" value="1"/>
</dbReference>
<keyword evidence="10" id="KW-1185">Reference proteome</keyword>
<evidence type="ECO:0000259" key="8">
    <source>
        <dbReference type="PROSITE" id="PS50929"/>
    </source>
</evidence>
<evidence type="ECO:0000313" key="9">
    <source>
        <dbReference type="EMBL" id="UYM03869.1"/>
    </source>
</evidence>
<sequence>MKTLPLADPGTPDLRSSVRYLLWVIRNQGRTLTLAVSMGIAWMVAQALMPAIIGRAIDQGIASDDMSRLTYWAGALLVIGVVQAASGIMRHRASVQMWLDAAYRTVQLTSNKTTELGSTLRKRVTTGEVVSVGANDIANIGNSCDVLGRASGSVVAFFVVAALLLSSSVTLGLIVLIGVPLLLLALGPLLSPLQRRNMYARELQGELNNRGADIVGGLRVLRGIGGEEVFHRRYVTESQRVRDAGVHVGRLQSVLDALQVLLPGIFVVFVVWLGARFAMEGTITPGELVAFYGYATFLMIPLRTATEFANKMIRANVAAGRVIRILSLTPELTDPDRPEEEPPGNSVSDPQSGFVAEEGDLVAIVCDDPASSAALADRLGYYQASDAALDGVALSDLRRQTVRERVMVNTAASTLFSGRLRDELDVSGRRETDEIMRAIHTASAEDVLEALPEGLDAEIDERGRSFSGGQRQRMVLTRALLADPGVLILVEPTSAVDAHTEARIAKRLRKQRVGRTTVVVTASPLLLDEVDTVAFLAEGRVVATGTHRELLESVPAYRRVVTRGEDE</sequence>
<name>A0AA46YJR4_9ACTN</name>
<gene>
    <name evidence="9" type="ORF">L0C25_15115</name>
</gene>
<dbReference type="PANTHER" id="PTHR43394:SF1">
    <property type="entry name" value="ATP-BINDING CASSETTE SUB-FAMILY B MEMBER 10, MITOCHONDRIAL"/>
    <property type="match status" value="1"/>
</dbReference>
<dbReference type="InterPro" id="IPR036640">
    <property type="entry name" value="ABC1_TM_sf"/>
</dbReference>
<dbReference type="InterPro" id="IPR003439">
    <property type="entry name" value="ABC_transporter-like_ATP-bd"/>
</dbReference>
<feature type="transmembrane region" description="Helical" evidence="6">
    <location>
        <begin position="289"/>
        <end position="306"/>
    </location>
</feature>
<dbReference type="PROSITE" id="PS50893">
    <property type="entry name" value="ABC_TRANSPORTER_2"/>
    <property type="match status" value="1"/>
</dbReference>
<evidence type="ECO:0000256" key="6">
    <source>
        <dbReference type="SAM" id="Phobius"/>
    </source>
</evidence>
<organism evidence="9 10">
    <name type="scientific">Solicola gregarius</name>
    <dbReference type="NCBI Taxonomy" id="2908642"/>
    <lineage>
        <taxon>Bacteria</taxon>
        <taxon>Bacillati</taxon>
        <taxon>Actinomycetota</taxon>
        <taxon>Actinomycetes</taxon>
        <taxon>Propionibacteriales</taxon>
        <taxon>Nocardioidaceae</taxon>
        <taxon>Solicola</taxon>
    </lineage>
</organism>
<dbReference type="InterPro" id="IPR039421">
    <property type="entry name" value="Type_1_exporter"/>
</dbReference>
<feature type="transmembrane region" description="Helical" evidence="6">
    <location>
        <begin position="260"/>
        <end position="277"/>
    </location>
</feature>
<dbReference type="Pfam" id="PF00664">
    <property type="entry name" value="ABC_membrane"/>
    <property type="match status" value="1"/>
</dbReference>
<evidence type="ECO:0000259" key="7">
    <source>
        <dbReference type="PROSITE" id="PS50893"/>
    </source>
</evidence>
<dbReference type="Proteomes" id="UP001164390">
    <property type="component" value="Chromosome"/>
</dbReference>
<proteinExistence type="predicted"/>
<keyword evidence="9" id="KW-0547">Nucleotide-binding</keyword>